<dbReference type="EMBL" id="AJIL01000089">
    <property type="protein sequence ID" value="KNE95945.1"/>
    <property type="molecule type" value="Genomic_DNA"/>
</dbReference>
<gene>
    <name evidence="1" type="ORF">PSTG_10744</name>
</gene>
<dbReference type="PANTHER" id="PTHR33069:SF3">
    <property type="entry name" value="DYNEIN HEAVY CHAIN TAIL DOMAIN-CONTAINING PROTEIN"/>
    <property type="match status" value="1"/>
</dbReference>
<dbReference type="PANTHER" id="PTHR33069">
    <property type="entry name" value="CHROMOSOME 7, WHOLE GENOME SHOTGUN SEQUENCE-RELATED"/>
    <property type="match status" value="1"/>
</dbReference>
<name>A0A0L0V9I0_9BASI</name>
<dbReference type="AlphaFoldDB" id="A0A0L0V9I0"/>
<protein>
    <submittedName>
        <fullName evidence="1">Uncharacterized protein</fullName>
    </submittedName>
</protein>
<sequence length="479" mass="55084">MFAHILGLDLPTQNDRSISLPEMVKSAKEMVNSVRKKSEQAYQDIARKVVSRLYQRVNKPGIGARLVCVHRFDGLTQYENETLDHLGRIIFPKLKKNLNLLLIAMDPSSFQGDIKMGRINSVMDILTDIDIILGELDDWMSIKHNQNISGRALLKDSKIRHLTHFQAEQTKIKVKGLLGGAFSDVLGACGTLLNDSCFLSASIEQSSVGLKWNNLVRHTKSTNEKIDGLTKWFENSMLNVAKEEWQQSVKQIETWLEYLLELSNPGSQRIYGEYEMESDDEEVKLRAIDLKFLEAGIVVFKLCRLYFDKLSRSTDYYPLIFDEPSTRMDVNQFKLLLQVIRDTRDCTADLISAMPVTYVDRISEDQESDYMLIEMIGGFIRISRILWEYYDSLVIRNYPRVYPEVMAEARQWLDSWNSLLLISVANFMGFPVCKWSWRELAAGLDLSEDEFVDGGGWRDRWQLANNGELDQKSDGEPDN</sequence>
<organism evidence="1 2">
    <name type="scientific">Puccinia striiformis f. sp. tritici PST-78</name>
    <dbReference type="NCBI Taxonomy" id="1165861"/>
    <lineage>
        <taxon>Eukaryota</taxon>
        <taxon>Fungi</taxon>
        <taxon>Dikarya</taxon>
        <taxon>Basidiomycota</taxon>
        <taxon>Pucciniomycotina</taxon>
        <taxon>Pucciniomycetes</taxon>
        <taxon>Pucciniales</taxon>
        <taxon>Pucciniaceae</taxon>
        <taxon>Puccinia</taxon>
    </lineage>
</organism>
<accession>A0A0L0V9I0</accession>
<proteinExistence type="predicted"/>
<dbReference type="Proteomes" id="UP000054564">
    <property type="component" value="Unassembled WGS sequence"/>
</dbReference>
<evidence type="ECO:0000313" key="1">
    <source>
        <dbReference type="EMBL" id="KNE95945.1"/>
    </source>
</evidence>
<keyword evidence="2" id="KW-1185">Reference proteome</keyword>
<reference evidence="2" key="1">
    <citation type="submission" date="2014-03" db="EMBL/GenBank/DDBJ databases">
        <title>The Genome Sequence of Puccinia striiformis f. sp. tritici PST-78.</title>
        <authorList>
            <consortium name="The Broad Institute Genome Sequencing Platform"/>
            <person name="Cuomo C."/>
            <person name="Hulbert S."/>
            <person name="Chen X."/>
            <person name="Walker B."/>
            <person name="Young S.K."/>
            <person name="Zeng Q."/>
            <person name="Gargeya S."/>
            <person name="Fitzgerald M."/>
            <person name="Haas B."/>
            <person name="Abouelleil A."/>
            <person name="Alvarado L."/>
            <person name="Arachchi H.M."/>
            <person name="Berlin A.M."/>
            <person name="Chapman S.B."/>
            <person name="Goldberg J."/>
            <person name="Griggs A."/>
            <person name="Gujja S."/>
            <person name="Hansen M."/>
            <person name="Howarth C."/>
            <person name="Imamovic A."/>
            <person name="Larimer J."/>
            <person name="McCowan C."/>
            <person name="Montmayeur A."/>
            <person name="Murphy C."/>
            <person name="Neiman D."/>
            <person name="Pearson M."/>
            <person name="Priest M."/>
            <person name="Roberts A."/>
            <person name="Saif S."/>
            <person name="Shea T."/>
            <person name="Sisk P."/>
            <person name="Sykes S."/>
            <person name="Wortman J."/>
            <person name="Nusbaum C."/>
            <person name="Birren B."/>
        </authorList>
    </citation>
    <scope>NUCLEOTIDE SEQUENCE [LARGE SCALE GENOMIC DNA]</scope>
    <source>
        <strain evidence="2">race PST-78</strain>
    </source>
</reference>
<comment type="caution">
    <text evidence="1">The sequence shown here is derived from an EMBL/GenBank/DDBJ whole genome shotgun (WGS) entry which is preliminary data.</text>
</comment>
<evidence type="ECO:0000313" key="2">
    <source>
        <dbReference type="Proteomes" id="UP000054564"/>
    </source>
</evidence>